<dbReference type="InterPro" id="IPR001715">
    <property type="entry name" value="CH_dom"/>
</dbReference>
<dbReference type="RefSeq" id="XP_009011168.1">
    <property type="nucleotide sequence ID" value="XM_009012920.1"/>
</dbReference>
<dbReference type="Gene3D" id="1.10.418.10">
    <property type="entry name" value="Calponin-like domain"/>
    <property type="match status" value="1"/>
</dbReference>
<dbReference type="eggNOG" id="ENOG502QVVF">
    <property type="taxonomic scope" value="Eukaryota"/>
</dbReference>
<dbReference type="GeneID" id="20196913"/>
<dbReference type="OrthoDB" id="18853at2759"/>
<dbReference type="InParanoid" id="T1EK13"/>
<dbReference type="EMBL" id="KB095858">
    <property type="protein sequence ID" value="ESO10899.1"/>
    <property type="molecule type" value="Genomic_DNA"/>
</dbReference>
<dbReference type="InterPro" id="IPR050540">
    <property type="entry name" value="F-actin_Monoox_Mical"/>
</dbReference>
<dbReference type="PROSITE" id="PS50021">
    <property type="entry name" value="CH"/>
    <property type="match status" value="1"/>
</dbReference>
<protein>
    <recommendedName>
        <fullName evidence="1">Calponin-homology (CH) domain-containing protein</fullName>
    </recommendedName>
</protein>
<dbReference type="InterPro" id="IPR036872">
    <property type="entry name" value="CH_dom_sf"/>
</dbReference>
<gene>
    <name evidence="3" type="primary">20196913</name>
    <name evidence="2" type="ORF">HELRODRAFT_147555</name>
</gene>
<sequence length="76" mass="8672">CQGYRDVEIVNMTTSWRDGLAFCAIIHRYHPHLINFDSLKKEDIYGNNKLAFTVGEKLGISPFLEAEDMVNLTVPD</sequence>
<evidence type="ECO:0000313" key="4">
    <source>
        <dbReference type="Proteomes" id="UP000015101"/>
    </source>
</evidence>
<organism evidence="3 4">
    <name type="scientific">Helobdella robusta</name>
    <name type="common">Californian leech</name>
    <dbReference type="NCBI Taxonomy" id="6412"/>
    <lineage>
        <taxon>Eukaryota</taxon>
        <taxon>Metazoa</taxon>
        <taxon>Spiralia</taxon>
        <taxon>Lophotrochozoa</taxon>
        <taxon>Annelida</taxon>
        <taxon>Clitellata</taxon>
        <taxon>Hirudinea</taxon>
        <taxon>Rhynchobdellida</taxon>
        <taxon>Glossiphoniidae</taxon>
        <taxon>Helobdella</taxon>
    </lineage>
</organism>
<dbReference type="PANTHER" id="PTHR23167:SF46">
    <property type="entry name" value="EPS15 HOMOLOGY DOMAIN CONTAINING PROTEIN-BINDING PROTEIN 1, ISOFORM F"/>
    <property type="match status" value="1"/>
</dbReference>
<dbReference type="EnsemblMetazoa" id="HelroT147555">
    <property type="protein sequence ID" value="HelroP147555"/>
    <property type="gene ID" value="HelroG147555"/>
</dbReference>
<evidence type="ECO:0000313" key="3">
    <source>
        <dbReference type="EnsemblMetazoa" id="HelroP147555"/>
    </source>
</evidence>
<keyword evidence="4" id="KW-1185">Reference proteome</keyword>
<reference evidence="4" key="1">
    <citation type="submission" date="2012-12" db="EMBL/GenBank/DDBJ databases">
        <authorList>
            <person name="Hellsten U."/>
            <person name="Grimwood J."/>
            <person name="Chapman J.A."/>
            <person name="Shapiro H."/>
            <person name="Aerts A."/>
            <person name="Otillar R.P."/>
            <person name="Terry A.Y."/>
            <person name="Boore J.L."/>
            <person name="Simakov O."/>
            <person name="Marletaz F."/>
            <person name="Cho S.-J."/>
            <person name="Edsinger-Gonzales E."/>
            <person name="Havlak P."/>
            <person name="Kuo D.-H."/>
            <person name="Larsson T."/>
            <person name="Lv J."/>
            <person name="Arendt D."/>
            <person name="Savage R."/>
            <person name="Osoegawa K."/>
            <person name="de Jong P."/>
            <person name="Lindberg D.R."/>
            <person name="Seaver E.C."/>
            <person name="Weisblat D.A."/>
            <person name="Putnam N.H."/>
            <person name="Grigoriev I.V."/>
            <person name="Rokhsar D.S."/>
        </authorList>
    </citation>
    <scope>NUCLEOTIDE SEQUENCE</scope>
</reference>
<dbReference type="CTD" id="20196913"/>
<dbReference type="Proteomes" id="UP000015101">
    <property type="component" value="Unassembled WGS sequence"/>
</dbReference>
<proteinExistence type="predicted"/>
<dbReference type="STRING" id="6412.T1EK13"/>
<evidence type="ECO:0000313" key="2">
    <source>
        <dbReference type="EMBL" id="ESO10899.1"/>
    </source>
</evidence>
<dbReference type="Pfam" id="PF00307">
    <property type="entry name" value="CH"/>
    <property type="match status" value="1"/>
</dbReference>
<dbReference type="SUPFAM" id="SSF47576">
    <property type="entry name" value="Calponin-homology domain, CH-domain"/>
    <property type="match status" value="1"/>
</dbReference>
<evidence type="ECO:0000259" key="1">
    <source>
        <dbReference type="PROSITE" id="PS50021"/>
    </source>
</evidence>
<reference evidence="3" key="3">
    <citation type="submission" date="2015-06" db="UniProtKB">
        <authorList>
            <consortium name="EnsemblMetazoa"/>
        </authorList>
    </citation>
    <scope>IDENTIFICATION</scope>
</reference>
<reference evidence="2 4" key="2">
    <citation type="journal article" date="2013" name="Nature">
        <title>Insights into bilaterian evolution from three spiralian genomes.</title>
        <authorList>
            <person name="Simakov O."/>
            <person name="Marletaz F."/>
            <person name="Cho S.J."/>
            <person name="Edsinger-Gonzales E."/>
            <person name="Havlak P."/>
            <person name="Hellsten U."/>
            <person name="Kuo D.H."/>
            <person name="Larsson T."/>
            <person name="Lv J."/>
            <person name="Arendt D."/>
            <person name="Savage R."/>
            <person name="Osoegawa K."/>
            <person name="de Jong P."/>
            <person name="Grimwood J."/>
            <person name="Chapman J.A."/>
            <person name="Shapiro H."/>
            <person name="Aerts A."/>
            <person name="Otillar R.P."/>
            <person name="Terry A.Y."/>
            <person name="Boore J.L."/>
            <person name="Grigoriev I.V."/>
            <person name="Lindberg D.R."/>
            <person name="Seaver E.C."/>
            <person name="Weisblat D.A."/>
            <person name="Putnam N.H."/>
            <person name="Rokhsar D.S."/>
        </authorList>
    </citation>
    <scope>NUCLEOTIDE SEQUENCE</scope>
</reference>
<accession>T1EK13</accession>
<feature type="domain" description="Calponin-homology (CH)" evidence="1">
    <location>
        <begin position="1"/>
        <end position="76"/>
    </location>
</feature>
<dbReference type="HOGENOM" id="CLU_040651_2_0_1"/>
<dbReference type="KEGG" id="hro:HELRODRAFT_147555"/>
<dbReference type="AlphaFoldDB" id="T1EK13"/>
<dbReference type="PANTHER" id="PTHR23167">
    <property type="entry name" value="CALPONIN HOMOLOGY DOMAIN-CONTAINING PROTEIN DDB_G0272472-RELATED"/>
    <property type="match status" value="1"/>
</dbReference>
<name>T1EK13_HELRO</name>
<dbReference type="EMBL" id="AMQM01002774">
    <property type="status" value="NOT_ANNOTATED_CDS"/>
    <property type="molecule type" value="Genomic_DNA"/>
</dbReference>